<evidence type="ECO:0000313" key="1">
    <source>
        <dbReference type="Ensembl" id="ENSPLAP00000014194.1"/>
    </source>
</evidence>
<dbReference type="Ensembl" id="ENSPLAT00000022524.1">
    <property type="protein sequence ID" value="ENSPLAP00000014194.1"/>
    <property type="gene ID" value="ENSPLAG00000017802.1"/>
</dbReference>
<evidence type="ECO:0008006" key="3">
    <source>
        <dbReference type="Google" id="ProtNLM"/>
    </source>
</evidence>
<reference evidence="1" key="2">
    <citation type="submission" date="2025-09" db="UniProtKB">
        <authorList>
            <consortium name="Ensembl"/>
        </authorList>
    </citation>
    <scope>IDENTIFICATION</scope>
</reference>
<dbReference type="InterPro" id="IPR013783">
    <property type="entry name" value="Ig-like_fold"/>
</dbReference>
<keyword evidence="2" id="KW-1185">Reference proteome</keyword>
<proteinExistence type="predicted"/>
<evidence type="ECO:0000313" key="2">
    <source>
        <dbReference type="Proteomes" id="UP000261500"/>
    </source>
</evidence>
<reference evidence="1" key="1">
    <citation type="submission" date="2025-08" db="UniProtKB">
        <authorList>
            <consortium name="Ensembl"/>
        </authorList>
    </citation>
    <scope>IDENTIFICATION</scope>
</reference>
<dbReference type="AlphaFoldDB" id="A0A3B3UNF1"/>
<dbReference type="SUPFAM" id="SSF48726">
    <property type="entry name" value="Immunoglobulin"/>
    <property type="match status" value="1"/>
</dbReference>
<dbReference type="InterPro" id="IPR036179">
    <property type="entry name" value="Ig-like_dom_sf"/>
</dbReference>
<accession>A0A3B3UNF1</accession>
<name>A0A3B3UNF1_9TELE</name>
<dbReference type="GeneTree" id="ENSGT01030000234806"/>
<sequence>MTNLFLHKHSFYKYIFEFIYFSHCDARNNGAQCSGTLGETMFLRLIHNASGIRIDLLKGNVILLQWRINITATNKIKDRSDFIPDNGTFRINDLKHNDSGEYKLTVFDSRGEITENRTLCLSVQGKYLTRK</sequence>
<organism evidence="1 2">
    <name type="scientific">Poecilia latipinna</name>
    <name type="common">sailfin molly</name>
    <dbReference type="NCBI Taxonomy" id="48699"/>
    <lineage>
        <taxon>Eukaryota</taxon>
        <taxon>Metazoa</taxon>
        <taxon>Chordata</taxon>
        <taxon>Craniata</taxon>
        <taxon>Vertebrata</taxon>
        <taxon>Euteleostomi</taxon>
        <taxon>Actinopterygii</taxon>
        <taxon>Neopterygii</taxon>
        <taxon>Teleostei</taxon>
        <taxon>Neoteleostei</taxon>
        <taxon>Acanthomorphata</taxon>
        <taxon>Ovalentaria</taxon>
        <taxon>Atherinomorphae</taxon>
        <taxon>Cyprinodontiformes</taxon>
        <taxon>Poeciliidae</taxon>
        <taxon>Poeciliinae</taxon>
        <taxon>Poecilia</taxon>
    </lineage>
</organism>
<dbReference type="Proteomes" id="UP000261500">
    <property type="component" value="Unplaced"/>
</dbReference>
<dbReference type="STRING" id="48699.ENSPLAP00000014194"/>
<dbReference type="Gene3D" id="2.60.40.10">
    <property type="entry name" value="Immunoglobulins"/>
    <property type="match status" value="1"/>
</dbReference>
<protein>
    <recommendedName>
        <fullName evidence="3">Immunoglobulin subtype domain-containing protein</fullName>
    </recommendedName>
</protein>